<accession>A0A368YQ29</accession>
<organism evidence="1 2">
    <name type="scientific">Paracoccus lutimaris</name>
    <dbReference type="NCBI Taxonomy" id="1490030"/>
    <lineage>
        <taxon>Bacteria</taxon>
        <taxon>Pseudomonadati</taxon>
        <taxon>Pseudomonadota</taxon>
        <taxon>Alphaproteobacteria</taxon>
        <taxon>Rhodobacterales</taxon>
        <taxon>Paracoccaceae</taxon>
        <taxon>Paracoccus</taxon>
    </lineage>
</organism>
<evidence type="ECO:0000313" key="1">
    <source>
        <dbReference type="EMBL" id="RCW81699.1"/>
    </source>
</evidence>
<dbReference type="RefSeq" id="WP_114349836.1">
    <property type="nucleotide sequence ID" value="NZ_QPJL01000014.1"/>
</dbReference>
<dbReference type="Proteomes" id="UP000253345">
    <property type="component" value="Unassembled WGS sequence"/>
</dbReference>
<dbReference type="InterPro" id="IPR009874">
    <property type="entry name" value="DUF1428"/>
</dbReference>
<keyword evidence="2" id="KW-1185">Reference proteome</keyword>
<dbReference type="OrthoDB" id="9792392at2"/>
<evidence type="ECO:0000313" key="2">
    <source>
        <dbReference type="Proteomes" id="UP000253345"/>
    </source>
</evidence>
<dbReference type="SUPFAM" id="SSF54909">
    <property type="entry name" value="Dimeric alpha+beta barrel"/>
    <property type="match status" value="1"/>
</dbReference>
<protein>
    <submittedName>
        <fullName evidence="1">Uncharacterized protein YbaA (DUF1428 family)</fullName>
    </submittedName>
</protein>
<reference evidence="1 2" key="1">
    <citation type="submission" date="2018-07" db="EMBL/GenBank/DDBJ databases">
        <title>Genomic Encyclopedia of Type Strains, Phase III (KMG-III): the genomes of soil and plant-associated and newly described type strains.</title>
        <authorList>
            <person name="Whitman W."/>
        </authorList>
    </citation>
    <scope>NUCLEOTIDE SEQUENCE [LARGE SCALE GENOMIC DNA]</scope>
    <source>
        <strain evidence="1 2">CECT 8525</strain>
    </source>
</reference>
<proteinExistence type="predicted"/>
<dbReference type="AlphaFoldDB" id="A0A368YQ29"/>
<dbReference type="InterPro" id="IPR011008">
    <property type="entry name" value="Dimeric_a/b-barrel"/>
</dbReference>
<sequence length="123" mass="13956">MTYYSGFLLAVPAVNKQAYADHATKAWPMFEKRGALRMVETWGADVPHGKVTDFYMATKAKEDETIVFSWIEWPDRATADAAFATMMEDPDMQSMGEMPFDGIRMMWGGFEPVVDVKARTTRT</sequence>
<dbReference type="Gene3D" id="3.30.70.100">
    <property type="match status" value="1"/>
</dbReference>
<dbReference type="EMBL" id="QPJL01000014">
    <property type="protein sequence ID" value="RCW81699.1"/>
    <property type="molecule type" value="Genomic_DNA"/>
</dbReference>
<gene>
    <name evidence="1" type="ORF">DFP89_11423</name>
</gene>
<comment type="caution">
    <text evidence="1">The sequence shown here is derived from an EMBL/GenBank/DDBJ whole genome shotgun (WGS) entry which is preliminary data.</text>
</comment>
<name>A0A368YQ29_9RHOB</name>
<dbReference type="PIRSF" id="PIRSF007028">
    <property type="entry name" value="UCP007028"/>
    <property type="match status" value="1"/>
</dbReference>
<dbReference type="Pfam" id="PF07237">
    <property type="entry name" value="DUF1428"/>
    <property type="match status" value="1"/>
</dbReference>